<dbReference type="InParanoid" id="B4D2B6"/>
<keyword evidence="1" id="KW-0732">Signal</keyword>
<evidence type="ECO:0000256" key="1">
    <source>
        <dbReference type="SAM" id="SignalP"/>
    </source>
</evidence>
<dbReference type="STRING" id="497964.CfE428DRAFT_3041"/>
<evidence type="ECO:0000313" key="2">
    <source>
        <dbReference type="EMBL" id="EDY19356.1"/>
    </source>
</evidence>
<dbReference type="EMBL" id="ABVL01000008">
    <property type="protein sequence ID" value="EDY19356.1"/>
    <property type="molecule type" value="Genomic_DNA"/>
</dbReference>
<feature type="signal peptide" evidence="1">
    <location>
        <begin position="1"/>
        <end position="24"/>
    </location>
</feature>
<proteinExistence type="predicted"/>
<dbReference type="Gene3D" id="3.90.1720.10">
    <property type="entry name" value="endopeptidase domain like (from Nostoc punctiforme)"/>
    <property type="match status" value="1"/>
</dbReference>
<organism evidence="2 3">
    <name type="scientific">Chthoniobacter flavus Ellin428</name>
    <dbReference type="NCBI Taxonomy" id="497964"/>
    <lineage>
        <taxon>Bacteria</taxon>
        <taxon>Pseudomonadati</taxon>
        <taxon>Verrucomicrobiota</taxon>
        <taxon>Spartobacteria</taxon>
        <taxon>Chthoniobacterales</taxon>
        <taxon>Chthoniobacteraceae</taxon>
        <taxon>Chthoniobacter</taxon>
    </lineage>
</organism>
<reference evidence="2 3" key="1">
    <citation type="journal article" date="2011" name="J. Bacteriol.">
        <title>Genome sequence of Chthoniobacter flavus Ellin428, an aerobic heterotrophic soil bacterium.</title>
        <authorList>
            <person name="Kant R."/>
            <person name="van Passel M.W."/>
            <person name="Palva A."/>
            <person name="Lucas S."/>
            <person name="Lapidus A."/>
            <person name="Glavina Del Rio T."/>
            <person name="Dalin E."/>
            <person name="Tice H."/>
            <person name="Bruce D."/>
            <person name="Goodwin L."/>
            <person name="Pitluck S."/>
            <person name="Larimer F.W."/>
            <person name="Land M.L."/>
            <person name="Hauser L."/>
            <person name="Sangwan P."/>
            <person name="de Vos W.M."/>
            <person name="Janssen P.H."/>
            <person name="Smidt H."/>
        </authorList>
    </citation>
    <scope>NUCLEOTIDE SEQUENCE [LARGE SCALE GENOMIC DNA]</scope>
    <source>
        <strain evidence="2 3">Ellin428</strain>
    </source>
</reference>
<gene>
    <name evidence="2" type="ORF">CfE428DRAFT_3041</name>
</gene>
<dbReference type="AlphaFoldDB" id="B4D2B6"/>
<evidence type="ECO:0000313" key="3">
    <source>
        <dbReference type="Proteomes" id="UP000005824"/>
    </source>
</evidence>
<keyword evidence="3" id="KW-1185">Reference proteome</keyword>
<accession>B4D2B6</accession>
<sequence length="173" mass="19039" precursor="true">MNQKIRICLILCLLAMLTPICGHAAASDSLYNPKTAQKLDPDQVHQFGPQSGRFRYDQRMIHAAEIAAARAKKHSTSRCWHYVKDALVAAHIISTRPVTTYAKEAGGELTNSFGFQRLKETDPWKAPLGSVIVYGGRGAGHVELRTAQGFVSDFVSPRPSPRPLIGIYIKPKA</sequence>
<name>B4D2B6_9BACT</name>
<feature type="chain" id="PRO_5002802672" evidence="1">
    <location>
        <begin position="25"/>
        <end position="173"/>
    </location>
</feature>
<comment type="caution">
    <text evidence="2">The sequence shown here is derived from an EMBL/GenBank/DDBJ whole genome shotgun (WGS) entry which is preliminary data.</text>
</comment>
<protein>
    <submittedName>
        <fullName evidence="2">Uncharacterized protein</fullName>
    </submittedName>
</protein>
<dbReference type="Proteomes" id="UP000005824">
    <property type="component" value="Unassembled WGS sequence"/>
</dbReference>